<keyword evidence="4" id="KW-1185">Reference proteome</keyword>
<accession>A0AAV2D5J7</accession>
<evidence type="ECO:0000313" key="4">
    <source>
        <dbReference type="Proteomes" id="UP001497516"/>
    </source>
</evidence>
<evidence type="ECO:0000313" key="2">
    <source>
        <dbReference type="EMBL" id="CAL1367967.1"/>
    </source>
</evidence>
<evidence type="ECO:0000256" key="1">
    <source>
        <dbReference type="SAM" id="MobiDB-lite"/>
    </source>
</evidence>
<name>A0AAV2D5J7_9ROSI</name>
<feature type="region of interest" description="Disordered" evidence="1">
    <location>
        <begin position="14"/>
        <end position="43"/>
    </location>
</feature>
<organism evidence="2 4">
    <name type="scientific">Linum trigynum</name>
    <dbReference type="NCBI Taxonomy" id="586398"/>
    <lineage>
        <taxon>Eukaryota</taxon>
        <taxon>Viridiplantae</taxon>
        <taxon>Streptophyta</taxon>
        <taxon>Embryophyta</taxon>
        <taxon>Tracheophyta</taxon>
        <taxon>Spermatophyta</taxon>
        <taxon>Magnoliopsida</taxon>
        <taxon>eudicotyledons</taxon>
        <taxon>Gunneridae</taxon>
        <taxon>Pentapetalae</taxon>
        <taxon>rosids</taxon>
        <taxon>fabids</taxon>
        <taxon>Malpighiales</taxon>
        <taxon>Linaceae</taxon>
        <taxon>Linum</taxon>
    </lineage>
</organism>
<reference evidence="2 4" key="1">
    <citation type="submission" date="2024-04" db="EMBL/GenBank/DDBJ databases">
        <authorList>
            <person name="Fracassetti M."/>
        </authorList>
    </citation>
    <scope>NUCLEOTIDE SEQUENCE [LARGE SCALE GENOMIC DNA]</scope>
</reference>
<dbReference type="Proteomes" id="UP001497516">
    <property type="component" value="Chromosome 2"/>
</dbReference>
<dbReference type="AlphaFoldDB" id="A0AAV2D5J7"/>
<sequence>MLIGLLGEEAEDGVKKREVWKPPDGGNKGFPSQSRGRRSKWKRGKSIAKSLICDYAIHLEQNGGNIEPRASVMTGEKQGKALPSPLKNKEAIDKKDSYRIQEGREVNRRGKSFKGRWKRGREGCAHIFSTAAYSPWFLLVSIPTFSKEKIPLSQTKSQTKLLCPRMESINNEANTNQGRGSLVQSSTRGRGGRLVLSSIGGRGMSILLGKMLTESKVVVAKATGAARYTWGCFGEVNIQPTETPNLFLFTFNSMEIRDKIWRDRP</sequence>
<protein>
    <submittedName>
        <fullName evidence="2">Uncharacterized protein</fullName>
    </submittedName>
</protein>
<gene>
    <name evidence="2" type="ORF">LTRI10_LOCUS11355</name>
    <name evidence="3" type="ORF">LTRI10_LOCUS11357</name>
</gene>
<dbReference type="EMBL" id="OZ034815">
    <property type="protein sequence ID" value="CAL1367973.1"/>
    <property type="molecule type" value="Genomic_DNA"/>
</dbReference>
<evidence type="ECO:0000313" key="3">
    <source>
        <dbReference type="EMBL" id="CAL1367973.1"/>
    </source>
</evidence>
<proteinExistence type="predicted"/>
<dbReference type="EMBL" id="OZ034815">
    <property type="protein sequence ID" value="CAL1367967.1"/>
    <property type="molecule type" value="Genomic_DNA"/>
</dbReference>